<keyword evidence="3" id="KW-1185">Reference proteome</keyword>
<evidence type="ECO:0000256" key="1">
    <source>
        <dbReference type="SAM" id="MobiDB-lite"/>
    </source>
</evidence>
<dbReference type="Proteomes" id="UP000270296">
    <property type="component" value="Unassembled WGS sequence"/>
</dbReference>
<dbReference type="EMBL" id="UZAM01009147">
    <property type="protein sequence ID" value="VDP07907.1"/>
    <property type="molecule type" value="Genomic_DNA"/>
</dbReference>
<feature type="region of interest" description="Disordered" evidence="1">
    <location>
        <begin position="1"/>
        <end position="42"/>
    </location>
</feature>
<evidence type="ECO:0000313" key="3">
    <source>
        <dbReference type="Proteomes" id="UP000270296"/>
    </source>
</evidence>
<accession>A0A183IPV8</accession>
<evidence type="ECO:0000313" key="4">
    <source>
        <dbReference type="WBParaSite" id="SBAD_0000587801-mRNA-1"/>
    </source>
</evidence>
<reference evidence="4" key="1">
    <citation type="submission" date="2016-06" db="UniProtKB">
        <authorList>
            <consortium name="WormBaseParasite"/>
        </authorList>
    </citation>
    <scope>IDENTIFICATION</scope>
</reference>
<evidence type="ECO:0000313" key="2">
    <source>
        <dbReference type="EMBL" id="VDP07907.1"/>
    </source>
</evidence>
<name>A0A183IPV8_9BILA</name>
<gene>
    <name evidence="2" type="ORF">SBAD_LOCUS5655</name>
</gene>
<reference evidence="2 3" key="2">
    <citation type="submission" date="2018-11" db="EMBL/GenBank/DDBJ databases">
        <authorList>
            <consortium name="Pathogen Informatics"/>
        </authorList>
    </citation>
    <scope>NUCLEOTIDE SEQUENCE [LARGE SCALE GENOMIC DNA]</scope>
</reference>
<proteinExistence type="predicted"/>
<dbReference type="AlphaFoldDB" id="A0A183IPV8"/>
<organism evidence="4">
    <name type="scientific">Soboliphyme baturini</name>
    <dbReference type="NCBI Taxonomy" id="241478"/>
    <lineage>
        <taxon>Eukaryota</taxon>
        <taxon>Metazoa</taxon>
        <taxon>Ecdysozoa</taxon>
        <taxon>Nematoda</taxon>
        <taxon>Enoplea</taxon>
        <taxon>Dorylaimia</taxon>
        <taxon>Dioctophymatida</taxon>
        <taxon>Dioctophymatoidea</taxon>
        <taxon>Soboliphymatidae</taxon>
        <taxon>Soboliphyme</taxon>
    </lineage>
</organism>
<protein>
    <submittedName>
        <fullName evidence="2 4">Uncharacterized protein</fullName>
    </submittedName>
</protein>
<dbReference type="WBParaSite" id="SBAD_0000587801-mRNA-1">
    <property type="protein sequence ID" value="SBAD_0000587801-mRNA-1"/>
    <property type="gene ID" value="SBAD_0000587801"/>
</dbReference>
<sequence length="95" mass="10889">MKIPVSNGVPTRSERREADSAMPLQHVRKGSTETTPPVGARSRKLEHILTQREQQELFDEVIKCQLDFVGLQLSPEPQRVEDILLRCRYDVECSD</sequence>